<dbReference type="GO" id="GO:0004553">
    <property type="term" value="F:hydrolase activity, hydrolyzing O-glycosyl compounds"/>
    <property type="evidence" value="ECO:0007669"/>
    <property type="project" value="InterPro"/>
</dbReference>
<evidence type="ECO:0000256" key="1">
    <source>
        <dbReference type="ARBA" id="ARBA00005336"/>
    </source>
</evidence>
<keyword evidence="3" id="KW-0326">Glycosidase</keyword>
<evidence type="ECO:0000256" key="2">
    <source>
        <dbReference type="ARBA" id="ARBA00022801"/>
    </source>
</evidence>
<protein>
    <recommendedName>
        <fullName evidence="5">Glycoside hydrolase family 3 N-terminal domain-containing protein</fullName>
    </recommendedName>
</protein>
<feature type="chain" id="PRO_5040808525" description="Glycoside hydrolase family 3 N-terminal domain-containing protein" evidence="4">
    <location>
        <begin position="30"/>
        <end position="381"/>
    </location>
</feature>
<comment type="similarity">
    <text evidence="1">Belongs to the glycosyl hydrolase 3 family.</text>
</comment>
<dbReference type="InterPro" id="IPR036962">
    <property type="entry name" value="Glyco_hydro_3_N_sf"/>
</dbReference>
<organism evidence="6 7">
    <name type="scientific">Solirubrobacter phytolaccae</name>
    <dbReference type="NCBI Taxonomy" id="1404360"/>
    <lineage>
        <taxon>Bacteria</taxon>
        <taxon>Bacillati</taxon>
        <taxon>Actinomycetota</taxon>
        <taxon>Thermoleophilia</taxon>
        <taxon>Solirubrobacterales</taxon>
        <taxon>Solirubrobacteraceae</taxon>
        <taxon>Solirubrobacter</taxon>
    </lineage>
</organism>
<evidence type="ECO:0000259" key="5">
    <source>
        <dbReference type="Pfam" id="PF00933"/>
    </source>
</evidence>
<dbReference type="InterPro" id="IPR001764">
    <property type="entry name" value="Glyco_hydro_3_N"/>
</dbReference>
<dbReference type="InterPro" id="IPR017853">
    <property type="entry name" value="GH"/>
</dbReference>
<keyword evidence="2" id="KW-0378">Hydrolase</keyword>
<dbReference type="GO" id="GO:0009254">
    <property type="term" value="P:peptidoglycan turnover"/>
    <property type="evidence" value="ECO:0007669"/>
    <property type="project" value="TreeGrafter"/>
</dbReference>
<gene>
    <name evidence="6" type="ORF">OJ997_20910</name>
</gene>
<keyword evidence="7" id="KW-1185">Reference proteome</keyword>
<comment type="caution">
    <text evidence="6">The sequence shown here is derived from an EMBL/GenBank/DDBJ whole genome shotgun (WGS) entry which is preliminary data.</text>
</comment>
<evidence type="ECO:0000256" key="3">
    <source>
        <dbReference type="ARBA" id="ARBA00023295"/>
    </source>
</evidence>
<keyword evidence="4" id="KW-0732">Signal</keyword>
<evidence type="ECO:0000256" key="4">
    <source>
        <dbReference type="SAM" id="SignalP"/>
    </source>
</evidence>
<dbReference type="EMBL" id="JAPDDP010000041">
    <property type="protein sequence ID" value="MDA0182785.1"/>
    <property type="molecule type" value="Genomic_DNA"/>
</dbReference>
<dbReference type="RefSeq" id="WP_270027167.1">
    <property type="nucleotide sequence ID" value="NZ_JAPDDP010000041.1"/>
</dbReference>
<dbReference type="Gene3D" id="3.20.20.300">
    <property type="entry name" value="Glycoside hydrolase, family 3, N-terminal domain"/>
    <property type="match status" value="1"/>
</dbReference>
<reference evidence="6" key="1">
    <citation type="submission" date="2022-10" db="EMBL/GenBank/DDBJ databases">
        <title>The WGS of Solirubrobacter phytolaccae KCTC 29190.</title>
        <authorList>
            <person name="Jiang Z."/>
        </authorList>
    </citation>
    <scope>NUCLEOTIDE SEQUENCE</scope>
    <source>
        <strain evidence="6">KCTC 29190</strain>
    </source>
</reference>
<proteinExistence type="inferred from homology"/>
<feature type="domain" description="Glycoside hydrolase family 3 N-terminal" evidence="5">
    <location>
        <begin position="73"/>
        <end position="375"/>
    </location>
</feature>
<sequence>MPSSTVVRRRQAAVLTAGALALVTGAAFGAGSGDEAPTPREVRELVGTPEPVQATPTATPETDPVDALSLKQQVGMLVVLRFQGTTAPRYVRDALKNRWTSGVILFGDNISSPAQLKRLTGSVRKASGDVTPIISTDQEGGDIRNLEWAPPAVGQARQVPGRDARAAAQALKAHGLNVTLAPVADVPSVSGAAMAGRAFSTDPAKVASATKAAIDGWRAGGVASTAKHFPGLGGTTTNTDQGSASIPGAPTAADLEPFKAAIAAKVPLIMSSNARYPRLDRNRIAAQSPKVLDGLLRKELGYEGVIITDSIEAAAVRATGETEAIAVRSVKAGNDIVLTTGQGSWLRAFRALLAEAQSSKAFRERVRTSAARVLALQRSLS</sequence>
<dbReference type="Proteomes" id="UP001147653">
    <property type="component" value="Unassembled WGS sequence"/>
</dbReference>
<dbReference type="Pfam" id="PF00933">
    <property type="entry name" value="Glyco_hydro_3"/>
    <property type="match status" value="1"/>
</dbReference>
<dbReference type="SUPFAM" id="SSF51445">
    <property type="entry name" value="(Trans)glycosidases"/>
    <property type="match status" value="1"/>
</dbReference>
<accession>A0A9X3NA11</accession>
<dbReference type="PANTHER" id="PTHR30480:SF14">
    <property type="entry name" value="HYDROLASE, PUTATIVE (AFU_ORTHOLOGUE AFUA_4G13770)-RELATED"/>
    <property type="match status" value="1"/>
</dbReference>
<dbReference type="InterPro" id="IPR050226">
    <property type="entry name" value="NagZ_Beta-hexosaminidase"/>
</dbReference>
<evidence type="ECO:0000313" key="6">
    <source>
        <dbReference type="EMBL" id="MDA0182785.1"/>
    </source>
</evidence>
<dbReference type="AlphaFoldDB" id="A0A9X3NA11"/>
<name>A0A9X3NA11_9ACTN</name>
<feature type="signal peptide" evidence="4">
    <location>
        <begin position="1"/>
        <end position="29"/>
    </location>
</feature>
<evidence type="ECO:0000313" key="7">
    <source>
        <dbReference type="Proteomes" id="UP001147653"/>
    </source>
</evidence>
<dbReference type="GO" id="GO:0005975">
    <property type="term" value="P:carbohydrate metabolic process"/>
    <property type="evidence" value="ECO:0007669"/>
    <property type="project" value="InterPro"/>
</dbReference>
<dbReference type="PANTHER" id="PTHR30480">
    <property type="entry name" value="BETA-HEXOSAMINIDASE-RELATED"/>
    <property type="match status" value="1"/>
</dbReference>